<dbReference type="EMBL" id="JBHMAF010000049">
    <property type="protein sequence ID" value="MFB9758931.1"/>
    <property type="molecule type" value="Genomic_DNA"/>
</dbReference>
<dbReference type="CDD" id="cd02209">
    <property type="entry name" value="cupin_XRE_C"/>
    <property type="match status" value="1"/>
</dbReference>
<dbReference type="InterPro" id="IPR011051">
    <property type="entry name" value="RmlC_Cupin_sf"/>
</dbReference>
<dbReference type="PROSITE" id="PS50943">
    <property type="entry name" value="HTH_CROC1"/>
    <property type="match status" value="1"/>
</dbReference>
<accession>A0ABV5WFN8</accession>
<dbReference type="InterPro" id="IPR050807">
    <property type="entry name" value="TransReg_Diox_bact_type"/>
</dbReference>
<evidence type="ECO:0000313" key="5">
    <source>
        <dbReference type="EMBL" id="MFB9758931.1"/>
    </source>
</evidence>
<dbReference type="CDD" id="cd00093">
    <property type="entry name" value="HTH_XRE"/>
    <property type="match status" value="1"/>
</dbReference>
<dbReference type="PANTHER" id="PTHR46797">
    <property type="entry name" value="HTH-TYPE TRANSCRIPTIONAL REGULATOR"/>
    <property type="match status" value="1"/>
</dbReference>
<dbReference type="SUPFAM" id="SSF51182">
    <property type="entry name" value="RmlC-like cupins"/>
    <property type="match status" value="1"/>
</dbReference>
<dbReference type="Pfam" id="PF01381">
    <property type="entry name" value="HTH_3"/>
    <property type="match status" value="1"/>
</dbReference>
<dbReference type="Proteomes" id="UP001589609">
    <property type="component" value="Unassembled WGS sequence"/>
</dbReference>
<reference evidence="5 6" key="1">
    <citation type="submission" date="2024-09" db="EMBL/GenBank/DDBJ databases">
        <authorList>
            <person name="Sun Q."/>
            <person name="Mori K."/>
        </authorList>
    </citation>
    <scope>NUCLEOTIDE SEQUENCE [LARGE SCALE GENOMIC DNA]</scope>
    <source>
        <strain evidence="5 6">JCM 11201</strain>
    </source>
</reference>
<comment type="caution">
    <text evidence="5">The sequence shown here is derived from an EMBL/GenBank/DDBJ whole genome shotgun (WGS) entry which is preliminary data.</text>
</comment>
<name>A0ABV5WFN8_9BACI</name>
<dbReference type="Gene3D" id="2.60.120.10">
    <property type="entry name" value="Jelly Rolls"/>
    <property type="match status" value="1"/>
</dbReference>
<dbReference type="PANTHER" id="PTHR46797:SF23">
    <property type="entry name" value="HTH-TYPE TRANSCRIPTIONAL REGULATOR SUTR"/>
    <property type="match status" value="1"/>
</dbReference>
<evidence type="ECO:0000256" key="3">
    <source>
        <dbReference type="ARBA" id="ARBA00023163"/>
    </source>
</evidence>
<keyword evidence="2" id="KW-0238">DNA-binding</keyword>
<protein>
    <submittedName>
        <fullName evidence="5">Helix-turn-helix domain-containing protein</fullName>
    </submittedName>
</protein>
<evidence type="ECO:0000259" key="4">
    <source>
        <dbReference type="PROSITE" id="PS50943"/>
    </source>
</evidence>
<dbReference type="Gene3D" id="1.10.260.40">
    <property type="entry name" value="lambda repressor-like DNA-binding domains"/>
    <property type="match status" value="1"/>
</dbReference>
<gene>
    <name evidence="5" type="ORF">ACFFMS_10705</name>
</gene>
<evidence type="ECO:0000256" key="2">
    <source>
        <dbReference type="ARBA" id="ARBA00023125"/>
    </source>
</evidence>
<evidence type="ECO:0000256" key="1">
    <source>
        <dbReference type="ARBA" id="ARBA00023015"/>
    </source>
</evidence>
<sequence>MEKNILSVEIGQRLRYYRQQRQLSLDALSELTSVSKPMLGQIERGTSNPTVAVLWKIAAGLQIPFASFFVRNPSIKLLRVEEQATLQEHNGLFEAYNTFAVPGLPVEIYRIRLLPGCRHISEPAEIGAIKSLTVYSGCLTIEIGSETHTLQKGDATSFSTDVSQVYQNLSNEICEYSMTIFYSNPTMHGF</sequence>
<evidence type="ECO:0000313" key="6">
    <source>
        <dbReference type="Proteomes" id="UP001589609"/>
    </source>
</evidence>
<dbReference type="RefSeq" id="WP_129726086.1">
    <property type="nucleotide sequence ID" value="NZ_JBHMAF010000049.1"/>
</dbReference>
<organism evidence="5 6">
    <name type="scientific">Ectobacillus funiculus</name>
    <dbReference type="NCBI Taxonomy" id="137993"/>
    <lineage>
        <taxon>Bacteria</taxon>
        <taxon>Bacillati</taxon>
        <taxon>Bacillota</taxon>
        <taxon>Bacilli</taxon>
        <taxon>Bacillales</taxon>
        <taxon>Bacillaceae</taxon>
        <taxon>Ectobacillus</taxon>
    </lineage>
</organism>
<dbReference type="SMART" id="SM00530">
    <property type="entry name" value="HTH_XRE"/>
    <property type="match status" value="1"/>
</dbReference>
<dbReference type="InterPro" id="IPR001387">
    <property type="entry name" value="Cro/C1-type_HTH"/>
</dbReference>
<keyword evidence="6" id="KW-1185">Reference proteome</keyword>
<keyword evidence="1" id="KW-0805">Transcription regulation</keyword>
<dbReference type="InterPro" id="IPR010982">
    <property type="entry name" value="Lambda_DNA-bd_dom_sf"/>
</dbReference>
<feature type="domain" description="HTH cro/C1-type" evidence="4">
    <location>
        <begin position="14"/>
        <end position="68"/>
    </location>
</feature>
<dbReference type="InterPro" id="IPR014710">
    <property type="entry name" value="RmlC-like_jellyroll"/>
</dbReference>
<dbReference type="SUPFAM" id="SSF47413">
    <property type="entry name" value="lambda repressor-like DNA-binding domains"/>
    <property type="match status" value="1"/>
</dbReference>
<keyword evidence="3" id="KW-0804">Transcription</keyword>
<proteinExistence type="predicted"/>